<dbReference type="Gene3D" id="2.90.10.30">
    <property type="match status" value="1"/>
</dbReference>
<dbReference type="SUPFAM" id="SSF51110">
    <property type="entry name" value="alpha-D-mannose-specific plant lectins"/>
    <property type="match status" value="1"/>
</dbReference>
<protein>
    <submittedName>
        <fullName evidence="4">Uncharacterized protein</fullName>
    </submittedName>
</protein>
<feature type="coiled-coil region" evidence="1">
    <location>
        <begin position="163"/>
        <end position="190"/>
    </location>
</feature>
<dbReference type="InterPro" id="IPR036426">
    <property type="entry name" value="Bulb-type_lectin_dom_sf"/>
</dbReference>
<evidence type="ECO:0000313" key="4">
    <source>
        <dbReference type="EMBL" id="KAJ3261192.1"/>
    </source>
</evidence>
<dbReference type="AlphaFoldDB" id="A0AAD5UM44"/>
<dbReference type="InterPro" id="IPR001480">
    <property type="entry name" value="Bulb-type_lectin_dom"/>
</dbReference>
<comment type="caution">
    <text evidence="4">The sequence shown here is derived from an EMBL/GenBank/DDBJ whole genome shotgun (WGS) entry which is preliminary data.</text>
</comment>
<dbReference type="Gene3D" id="1.20.5.110">
    <property type="match status" value="1"/>
</dbReference>
<dbReference type="InterPro" id="IPR000727">
    <property type="entry name" value="T_SNARE_dom"/>
</dbReference>
<gene>
    <name evidence="4" type="ORF">HK103_006501</name>
</gene>
<keyword evidence="1" id="KW-0175">Coiled coil</keyword>
<evidence type="ECO:0000259" key="3">
    <source>
        <dbReference type="PROSITE" id="PS50927"/>
    </source>
</evidence>
<accession>A0AAD5UM44</accession>
<dbReference type="Proteomes" id="UP001210925">
    <property type="component" value="Unassembled WGS sequence"/>
</dbReference>
<evidence type="ECO:0000259" key="2">
    <source>
        <dbReference type="PROSITE" id="PS50192"/>
    </source>
</evidence>
<reference evidence="4" key="1">
    <citation type="submission" date="2020-05" db="EMBL/GenBank/DDBJ databases">
        <title>Phylogenomic resolution of chytrid fungi.</title>
        <authorList>
            <person name="Stajich J.E."/>
            <person name="Amses K."/>
            <person name="Simmons R."/>
            <person name="Seto K."/>
            <person name="Myers J."/>
            <person name="Bonds A."/>
            <person name="Quandt C.A."/>
            <person name="Barry K."/>
            <person name="Liu P."/>
            <person name="Grigoriev I."/>
            <person name="Longcore J.E."/>
            <person name="James T.Y."/>
        </authorList>
    </citation>
    <scope>NUCLEOTIDE SEQUENCE</scope>
    <source>
        <strain evidence="4">PLAUS21</strain>
    </source>
</reference>
<keyword evidence="5" id="KW-1185">Reference proteome</keyword>
<proteinExistence type="predicted"/>
<evidence type="ECO:0000256" key="1">
    <source>
        <dbReference type="SAM" id="Coils"/>
    </source>
</evidence>
<evidence type="ECO:0000313" key="5">
    <source>
        <dbReference type="Proteomes" id="UP001210925"/>
    </source>
</evidence>
<dbReference type="SMART" id="SM00397">
    <property type="entry name" value="t_SNARE"/>
    <property type="match status" value="1"/>
</dbReference>
<feature type="domain" description="T-SNARE coiled-coil homology" evidence="2">
    <location>
        <begin position="125"/>
        <end position="187"/>
    </location>
</feature>
<sequence length="344" mass="38704">MDFSKTNELIADITTLFYERKRLVNTSASTFEIDQKITVNVSTVNELINKHEAELSSLEEGGNSVDQLRELESELLTLSKQFDRIQVMVDSELGTSTARKPIKESFLAETQHENLDNHELLQLHERIINQQDAQLDSLAELLTRQKQIGEMISNELDVQVDLLDEVDERANATEQRMRNARNRLDGFMESSSESSRGKSIYSTNNTYSLTLEKNCQLNLKLGTQSVWSTDTKKDGNDMMLFKCMRSYLSMSLGGSLDLYAGNNILLWSVKKYCEGDYLVLQDNGLLVLTNGAGTYWNNVNGTLDVPCSPAPTPTKYIEPTPVVTSMPNCTSTSMAMMTMTMMSH</sequence>
<dbReference type="PROSITE" id="PS50192">
    <property type="entry name" value="T_SNARE"/>
    <property type="match status" value="1"/>
</dbReference>
<organism evidence="4 5">
    <name type="scientific">Boothiomyces macroporosus</name>
    <dbReference type="NCBI Taxonomy" id="261099"/>
    <lineage>
        <taxon>Eukaryota</taxon>
        <taxon>Fungi</taxon>
        <taxon>Fungi incertae sedis</taxon>
        <taxon>Chytridiomycota</taxon>
        <taxon>Chytridiomycota incertae sedis</taxon>
        <taxon>Chytridiomycetes</taxon>
        <taxon>Rhizophydiales</taxon>
        <taxon>Terramycetaceae</taxon>
        <taxon>Boothiomyces</taxon>
    </lineage>
</organism>
<dbReference type="SUPFAM" id="SSF58038">
    <property type="entry name" value="SNARE fusion complex"/>
    <property type="match status" value="1"/>
</dbReference>
<dbReference type="EMBL" id="JADGKB010000007">
    <property type="protein sequence ID" value="KAJ3261192.1"/>
    <property type="molecule type" value="Genomic_DNA"/>
</dbReference>
<dbReference type="PROSITE" id="PS50927">
    <property type="entry name" value="BULB_LECTIN"/>
    <property type="match status" value="1"/>
</dbReference>
<name>A0AAD5UM44_9FUNG</name>
<dbReference type="CDD" id="cd15859">
    <property type="entry name" value="SNARE_SYN8"/>
    <property type="match status" value="1"/>
</dbReference>
<feature type="domain" description="Bulb-type lectin" evidence="3">
    <location>
        <begin position="185"/>
        <end position="301"/>
    </location>
</feature>
<feature type="coiled-coil region" evidence="1">
    <location>
        <begin position="41"/>
        <end position="88"/>
    </location>
</feature>